<evidence type="ECO:0000313" key="3">
    <source>
        <dbReference type="Proteomes" id="UP000594638"/>
    </source>
</evidence>
<feature type="domain" description="Malectin" evidence="1">
    <location>
        <begin position="213"/>
        <end position="337"/>
    </location>
</feature>
<organism evidence="2 3">
    <name type="scientific">Olea europaea subsp. europaea</name>
    <dbReference type="NCBI Taxonomy" id="158383"/>
    <lineage>
        <taxon>Eukaryota</taxon>
        <taxon>Viridiplantae</taxon>
        <taxon>Streptophyta</taxon>
        <taxon>Embryophyta</taxon>
        <taxon>Tracheophyta</taxon>
        <taxon>Spermatophyta</taxon>
        <taxon>Magnoliopsida</taxon>
        <taxon>eudicotyledons</taxon>
        <taxon>Gunneridae</taxon>
        <taxon>Pentapetalae</taxon>
        <taxon>asterids</taxon>
        <taxon>lamiids</taxon>
        <taxon>Lamiales</taxon>
        <taxon>Oleaceae</taxon>
        <taxon>Oleeae</taxon>
        <taxon>Olea</taxon>
    </lineage>
</organism>
<dbReference type="Gene3D" id="2.60.120.430">
    <property type="entry name" value="Galactose-binding lectin"/>
    <property type="match status" value="1"/>
</dbReference>
<dbReference type="EMBL" id="CACTIH010003756">
    <property type="protein sequence ID" value="CAA2984229.1"/>
    <property type="molecule type" value="Genomic_DNA"/>
</dbReference>
<dbReference type="Pfam" id="PF11721">
    <property type="entry name" value="Malectin"/>
    <property type="match status" value="1"/>
</dbReference>
<keyword evidence="3" id="KW-1185">Reference proteome</keyword>
<evidence type="ECO:0000313" key="2">
    <source>
        <dbReference type="EMBL" id="CAA2984229.1"/>
    </source>
</evidence>
<comment type="caution">
    <text evidence="2">The sequence shown here is derived from an EMBL/GenBank/DDBJ whole genome shotgun (WGS) entry which is preliminary data.</text>
</comment>
<dbReference type="OrthoDB" id="1721643at2759"/>
<dbReference type="PANTHER" id="PTHR34081">
    <property type="entry name" value="MALECTIN DOMAIN-CONTAINING PROTEIN"/>
    <property type="match status" value="1"/>
</dbReference>
<name>A0A8S0RYN2_OLEEU</name>
<protein>
    <recommendedName>
        <fullName evidence="1">Malectin domain-containing protein</fullName>
    </recommendedName>
</protein>
<gene>
    <name evidence="2" type="ORF">OLEA9_A077080</name>
</gene>
<sequence length="366" mass="41266">MGEEWDTPVVKEGNREVKEGLGEQWRPKYRNRQLESPALEEEYHQQSEAWVILVANILAIVMEEQLVKPTPKKMTDEKWVKIVGLDYSREMAQQGNCKISFNQTQDVMGLYGAAMSGNLESVGLQHEGTTKEKEMLEALASPSSEVFELGSPLQNKLDKIKASTNGQEEKYVNGLANRVEVHIVKPVGLILERAQSVQINFILKAQGKPGPIYHIVYEMDEESLGPTTHYTSSTDRWAVSNIGQPSDSNSPCYEGSSSSQFPAIDSELFQTARIPAGTLRYYGLDLENGNYTVKLQFAEIGILAPIKSMGLGWRVFHIYAKGKLDFIDFNLIKETDETPLRAVANTQCQWHHIKERVNLLRRVSIY</sequence>
<evidence type="ECO:0000259" key="1">
    <source>
        <dbReference type="Pfam" id="PF11721"/>
    </source>
</evidence>
<dbReference type="Gramene" id="OE9A077080T1">
    <property type="protein sequence ID" value="OE9A077080C1"/>
    <property type="gene ID" value="OE9A077080"/>
</dbReference>
<accession>A0A8S0RYN2</accession>
<dbReference type="Proteomes" id="UP000594638">
    <property type="component" value="Unassembled WGS sequence"/>
</dbReference>
<dbReference type="InterPro" id="IPR021720">
    <property type="entry name" value="Malectin_dom"/>
</dbReference>
<dbReference type="AlphaFoldDB" id="A0A8S0RYN2"/>
<dbReference type="PANTHER" id="PTHR34081:SF1">
    <property type="entry name" value="MALECTIN, LEUCINE-RICH REPEAT DOMAIN, L DOMAIN-LIKE PROTEIN-RELATED"/>
    <property type="match status" value="1"/>
</dbReference>
<reference evidence="2 3" key="1">
    <citation type="submission" date="2019-12" db="EMBL/GenBank/DDBJ databases">
        <authorList>
            <person name="Alioto T."/>
            <person name="Alioto T."/>
            <person name="Gomez Garrido J."/>
        </authorList>
    </citation>
    <scope>NUCLEOTIDE SEQUENCE [LARGE SCALE GENOMIC DNA]</scope>
</reference>
<proteinExistence type="predicted"/>